<keyword evidence="3" id="KW-1185">Reference proteome</keyword>
<dbReference type="Proteomes" id="UP001152622">
    <property type="component" value="Chromosome 8"/>
</dbReference>
<gene>
    <name evidence="2" type="ORF">SKAU_G00239390</name>
</gene>
<proteinExistence type="predicted"/>
<reference evidence="2" key="1">
    <citation type="journal article" date="2023" name="Science">
        <title>Genome structures resolve the early diversification of teleost fishes.</title>
        <authorList>
            <person name="Parey E."/>
            <person name="Louis A."/>
            <person name="Montfort J."/>
            <person name="Bouchez O."/>
            <person name="Roques C."/>
            <person name="Iampietro C."/>
            <person name="Lluch J."/>
            <person name="Castinel A."/>
            <person name="Donnadieu C."/>
            <person name="Desvignes T."/>
            <person name="Floi Bucao C."/>
            <person name="Jouanno E."/>
            <person name="Wen M."/>
            <person name="Mejri S."/>
            <person name="Dirks R."/>
            <person name="Jansen H."/>
            <person name="Henkel C."/>
            <person name="Chen W.J."/>
            <person name="Zahm M."/>
            <person name="Cabau C."/>
            <person name="Klopp C."/>
            <person name="Thompson A.W."/>
            <person name="Robinson-Rechavi M."/>
            <person name="Braasch I."/>
            <person name="Lecointre G."/>
            <person name="Bobe J."/>
            <person name="Postlethwait J.H."/>
            <person name="Berthelot C."/>
            <person name="Roest Crollius H."/>
            <person name="Guiguen Y."/>
        </authorList>
    </citation>
    <scope>NUCLEOTIDE SEQUENCE</scope>
    <source>
        <strain evidence="2">WJC10195</strain>
    </source>
</reference>
<feature type="region of interest" description="Disordered" evidence="1">
    <location>
        <begin position="51"/>
        <end position="220"/>
    </location>
</feature>
<comment type="caution">
    <text evidence="2">The sequence shown here is derived from an EMBL/GenBank/DDBJ whole genome shotgun (WGS) entry which is preliminary data.</text>
</comment>
<evidence type="ECO:0000313" key="2">
    <source>
        <dbReference type="EMBL" id="KAJ8352463.1"/>
    </source>
</evidence>
<evidence type="ECO:0000313" key="3">
    <source>
        <dbReference type="Proteomes" id="UP001152622"/>
    </source>
</evidence>
<protein>
    <submittedName>
        <fullName evidence="2">Uncharacterized protein</fullName>
    </submittedName>
</protein>
<organism evidence="2 3">
    <name type="scientific">Synaphobranchus kaupii</name>
    <name type="common">Kaup's arrowtooth eel</name>
    <dbReference type="NCBI Taxonomy" id="118154"/>
    <lineage>
        <taxon>Eukaryota</taxon>
        <taxon>Metazoa</taxon>
        <taxon>Chordata</taxon>
        <taxon>Craniata</taxon>
        <taxon>Vertebrata</taxon>
        <taxon>Euteleostomi</taxon>
        <taxon>Actinopterygii</taxon>
        <taxon>Neopterygii</taxon>
        <taxon>Teleostei</taxon>
        <taxon>Anguilliformes</taxon>
        <taxon>Synaphobranchidae</taxon>
        <taxon>Synaphobranchus</taxon>
    </lineage>
</organism>
<feature type="region of interest" description="Disordered" evidence="1">
    <location>
        <begin position="1"/>
        <end position="23"/>
    </location>
</feature>
<evidence type="ECO:0000256" key="1">
    <source>
        <dbReference type="SAM" id="MobiDB-lite"/>
    </source>
</evidence>
<sequence length="220" mass="24710">MRDALEAQTKELQASAEAQKEMEDLHRWRTQMLESTRREADMARATAHTLRTRVQAQEEEMERLNSRMKELSEEKSPQRSVTADSPLRSPLRKEGNWTAQERSPRGQHMTRPPLLSPAVKTPPHKLPQTVAWTLSPPRSDPYRAWNPAPPAQKHQPPHTIATQTNHSLPERPTPVPTGDSAMPQGGVSPRYYVVPSTHPTPPQKALLHSGPFTAQAQEGT</sequence>
<feature type="compositionally biased region" description="Basic and acidic residues" evidence="1">
    <location>
        <begin position="62"/>
        <end position="77"/>
    </location>
</feature>
<accession>A0A9Q1IS26</accession>
<dbReference type="EMBL" id="JAINUF010000008">
    <property type="protein sequence ID" value="KAJ8352463.1"/>
    <property type="molecule type" value="Genomic_DNA"/>
</dbReference>
<dbReference type="AlphaFoldDB" id="A0A9Q1IS26"/>
<name>A0A9Q1IS26_SYNKA</name>